<comment type="similarity">
    <text evidence="10">Belongs to the cytochrome P450 family.</text>
</comment>
<dbReference type="Gene3D" id="1.10.630.10">
    <property type="entry name" value="Cytochrome P450"/>
    <property type="match status" value="1"/>
</dbReference>
<evidence type="ECO:0000256" key="4">
    <source>
        <dbReference type="ARBA" id="ARBA00022723"/>
    </source>
</evidence>
<comment type="subcellular location">
    <subcellularLocation>
        <location evidence="1">Membrane</location>
    </subcellularLocation>
</comment>
<keyword evidence="8 11" id="KW-0472">Membrane</keyword>
<evidence type="ECO:0000313" key="12">
    <source>
        <dbReference type="EMBL" id="KAF6166957.1"/>
    </source>
</evidence>
<feature type="transmembrane region" description="Helical" evidence="11">
    <location>
        <begin position="34"/>
        <end position="55"/>
    </location>
</feature>
<proteinExistence type="inferred from homology"/>
<evidence type="ECO:0000256" key="5">
    <source>
        <dbReference type="ARBA" id="ARBA00022989"/>
    </source>
</evidence>
<keyword evidence="5 11" id="KW-1133">Transmembrane helix</keyword>
<dbReference type="FunFam" id="1.10.630.10:FF:000026">
    <property type="entry name" value="Cytochrome P450 82C4"/>
    <property type="match status" value="1"/>
</dbReference>
<keyword evidence="7 9" id="KW-0408">Iron</keyword>
<evidence type="ECO:0000256" key="7">
    <source>
        <dbReference type="ARBA" id="ARBA00023004"/>
    </source>
</evidence>
<keyword evidence="3 11" id="KW-0812">Transmembrane</keyword>
<dbReference type="InterPro" id="IPR001128">
    <property type="entry name" value="Cyt_P450"/>
</dbReference>
<comment type="cofactor">
    <cofactor evidence="9">
        <name>heme</name>
        <dbReference type="ChEBI" id="CHEBI:30413"/>
    </cofactor>
</comment>
<evidence type="ECO:0008006" key="14">
    <source>
        <dbReference type="Google" id="ProtNLM"/>
    </source>
</evidence>
<dbReference type="GO" id="GO:0004497">
    <property type="term" value="F:monooxygenase activity"/>
    <property type="evidence" value="ECO:0007669"/>
    <property type="project" value="UniProtKB-KW"/>
</dbReference>
<dbReference type="PANTHER" id="PTHR47951:SF7">
    <property type="entry name" value="FLAVONOID 3',5'-HYDROXYLASE-LIKE ISOFORM X1"/>
    <property type="match status" value="1"/>
</dbReference>
<dbReference type="GO" id="GO:0005506">
    <property type="term" value="F:iron ion binding"/>
    <property type="evidence" value="ECO:0007669"/>
    <property type="project" value="InterPro"/>
</dbReference>
<dbReference type="InterPro" id="IPR036396">
    <property type="entry name" value="Cyt_P450_sf"/>
</dbReference>
<dbReference type="GO" id="GO:0044550">
    <property type="term" value="P:secondary metabolite biosynthetic process"/>
    <property type="evidence" value="ECO:0007669"/>
    <property type="project" value="UniProtKB-ARBA"/>
</dbReference>
<keyword evidence="10" id="KW-0503">Monooxygenase</keyword>
<dbReference type="PANTHER" id="PTHR47951">
    <property type="entry name" value="OS08G0547900 PROTEIN"/>
    <property type="match status" value="1"/>
</dbReference>
<dbReference type="PRINTS" id="PR00463">
    <property type="entry name" value="EP450I"/>
</dbReference>
<evidence type="ECO:0000256" key="11">
    <source>
        <dbReference type="SAM" id="Phobius"/>
    </source>
</evidence>
<dbReference type="SUPFAM" id="SSF48264">
    <property type="entry name" value="Cytochrome P450"/>
    <property type="match status" value="1"/>
</dbReference>
<name>A0A7J7NIF6_9MAGN</name>
<feature type="binding site" description="axial binding residue" evidence="9">
    <location>
        <position position="477"/>
    </location>
    <ligand>
        <name>heme</name>
        <dbReference type="ChEBI" id="CHEBI:30413"/>
    </ligand>
    <ligandPart>
        <name>Fe</name>
        <dbReference type="ChEBI" id="CHEBI:18248"/>
    </ligandPart>
</feature>
<sequence>MESNFSIRVGSRISEAFSWWWETSNHVDDLNRTILPLLFVVFAISWYIWIGNILVKRKLPLPPGPRVLPLVGSLPYIDPELHTYFSKLTNIYGPIFKLKFGTKLCVVLGSPETAKEVLKDNDSIFANRDPLISSLIISYGCSNILSAPYGPECRMLRMVFAREIIGKMRTNVICDLRRQEVRQTVKDVYLKIGTPINISEQMFVTMLNLITSMLWGGTLKGDERRSIGQEFKKVVEEVIELVGKSNISDLVPILARFDIQGIQHRTKRASLWLDHIFESMINQRNKLGQSEGADKGNCKETKDFLEVLLQLKDQGDRKTPFTITHLKALFTDIVVAGTDTTSTTFDWAMTEMMKHPEIMKKVQEELEMVVGRNYMVDEAHLPNLPYLNAVVKETLRLHPAVPLLVPRRSSESCIVAGYTVPKGSRVLVNAWAIQRDPEVWENPLKFEPERFLRGTSKWDFSGNDFRYIPFGSGRRICPGIAMAEKMLPYVLASLLHLFDWKLPEGVNLDLSEKFGIVLKKKTPLIAIPKARFSNPELYCQNWQ</sequence>
<evidence type="ECO:0000256" key="3">
    <source>
        <dbReference type="ARBA" id="ARBA00022692"/>
    </source>
</evidence>
<comment type="caution">
    <text evidence="12">The sequence shown here is derived from an EMBL/GenBank/DDBJ whole genome shotgun (WGS) entry which is preliminary data.</text>
</comment>
<dbReference type="Proteomes" id="UP000541444">
    <property type="component" value="Unassembled WGS sequence"/>
</dbReference>
<dbReference type="GO" id="GO:0020037">
    <property type="term" value="F:heme binding"/>
    <property type="evidence" value="ECO:0007669"/>
    <property type="project" value="InterPro"/>
</dbReference>
<dbReference type="GO" id="GO:0016020">
    <property type="term" value="C:membrane"/>
    <property type="evidence" value="ECO:0007669"/>
    <property type="project" value="UniProtKB-SubCell"/>
</dbReference>
<evidence type="ECO:0000256" key="10">
    <source>
        <dbReference type="RuleBase" id="RU000461"/>
    </source>
</evidence>
<dbReference type="EMBL" id="JACGCM010000767">
    <property type="protein sequence ID" value="KAF6166957.1"/>
    <property type="molecule type" value="Genomic_DNA"/>
</dbReference>
<evidence type="ECO:0000256" key="2">
    <source>
        <dbReference type="ARBA" id="ARBA00022617"/>
    </source>
</evidence>
<evidence type="ECO:0000256" key="8">
    <source>
        <dbReference type="ARBA" id="ARBA00023136"/>
    </source>
</evidence>
<keyword evidence="2 9" id="KW-0349">Heme</keyword>
<gene>
    <name evidence="12" type="ORF">GIB67_030650</name>
</gene>
<accession>A0A7J7NIF6</accession>
<evidence type="ECO:0000256" key="1">
    <source>
        <dbReference type="ARBA" id="ARBA00004370"/>
    </source>
</evidence>
<dbReference type="InterPro" id="IPR002401">
    <property type="entry name" value="Cyt_P450_E_grp-I"/>
</dbReference>
<keyword evidence="4 9" id="KW-0479">Metal-binding</keyword>
<dbReference type="OrthoDB" id="2789670at2759"/>
<dbReference type="AlphaFoldDB" id="A0A7J7NIF6"/>
<dbReference type="InterPro" id="IPR017972">
    <property type="entry name" value="Cyt_P450_CS"/>
</dbReference>
<evidence type="ECO:0000256" key="9">
    <source>
        <dbReference type="PIRSR" id="PIRSR602401-1"/>
    </source>
</evidence>
<evidence type="ECO:0000256" key="6">
    <source>
        <dbReference type="ARBA" id="ARBA00023002"/>
    </source>
</evidence>
<dbReference type="PROSITE" id="PS00086">
    <property type="entry name" value="CYTOCHROME_P450"/>
    <property type="match status" value="1"/>
</dbReference>
<keyword evidence="13" id="KW-1185">Reference proteome</keyword>
<organism evidence="12 13">
    <name type="scientific">Kingdonia uniflora</name>
    <dbReference type="NCBI Taxonomy" id="39325"/>
    <lineage>
        <taxon>Eukaryota</taxon>
        <taxon>Viridiplantae</taxon>
        <taxon>Streptophyta</taxon>
        <taxon>Embryophyta</taxon>
        <taxon>Tracheophyta</taxon>
        <taxon>Spermatophyta</taxon>
        <taxon>Magnoliopsida</taxon>
        <taxon>Ranunculales</taxon>
        <taxon>Circaeasteraceae</taxon>
        <taxon>Kingdonia</taxon>
    </lineage>
</organism>
<dbReference type="Pfam" id="PF00067">
    <property type="entry name" value="p450"/>
    <property type="match status" value="1"/>
</dbReference>
<protein>
    <recommendedName>
        <fullName evidence="14">Cytochrome P450</fullName>
    </recommendedName>
</protein>
<dbReference type="CDD" id="cd11073">
    <property type="entry name" value="CYP76-like"/>
    <property type="match status" value="1"/>
</dbReference>
<keyword evidence="6 10" id="KW-0560">Oxidoreductase</keyword>
<reference evidence="12 13" key="1">
    <citation type="journal article" date="2020" name="IScience">
        <title>Genome Sequencing of the Endangered Kingdonia uniflora (Circaeasteraceae, Ranunculales) Reveals Potential Mechanisms of Evolutionary Specialization.</title>
        <authorList>
            <person name="Sun Y."/>
            <person name="Deng T."/>
            <person name="Zhang A."/>
            <person name="Moore M.J."/>
            <person name="Landis J.B."/>
            <person name="Lin N."/>
            <person name="Zhang H."/>
            <person name="Zhang X."/>
            <person name="Huang J."/>
            <person name="Zhang X."/>
            <person name="Sun H."/>
            <person name="Wang H."/>
        </authorList>
    </citation>
    <scope>NUCLEOTIDE SEQUENCE [LARGE SCALE GENOMIC DNA]</scope>
    <source>
        <strain evidence="12">TB1705</strain>
        <tissue evidence="12">Leaf</tissue>
    </source>
</reference>
<evidence type="ECO:0000313" key="13">
    <source>
        <dbReference type="Proteomes" id="UP000541444"/>
    </source>
</evidence>
<dbReference type="PRINTS" id="PR00385">
    <property type="entry name" value="P450"/>
</dbReference>
<dbReference type="GO" id="GO:0016705">
    <property type="term" value="F:oxidoreductase activity, acting on paired donors, with incorporation or reduction of molecular oxygen"/>
    <property type="evidence" value="ECO:0007669"/>
    <property type="project" value="InterPro"/>
</dbReference>